<accession>B9RTI3</accession>
<dbReference type="InterPro" id="IPR010264">
    <property type="entry name" value="Self-incomp_S1"/>
</dbReference>
<dbReference type="GO" id="GO:0005576">
    <property type="term" value="C:extracellular region"/>
    <property type="evidence" value="ECO:0007669"/>
    <property type="project" value="UniProtKB-SubCell"/>
</dbReference>
<reference evidence="8" key="1">
    <citation type="journal article" date="2010" name="Nat. Biotechnol.">
        <title>Draft genome sequence of the oilseed species Ricinus communis.</title>
        <authorList>
            <person name="Chan A.P."/>
            <person name="Crabtree J."/>
            <person name="Zhao Q."/>
            <person name="Lorenzi H."/>
            <person name="Orvis J."/>
            <person name="Puiu D."/>
            <person name="Melake-Berhan A."/>
            <person name="Jones K.M."/>
            <person name="Redman J."/>
            <person name="Chen G."/>
            <person name="Cahoon E.B."/>
            <person name="Gedil M."/>
            <person name="Stanke M."/>
            <person name="Haas B.J."/>
            <person name="Wortman J.R."/>
            <person name="Fraser-Liggett C.M."/>
            <person name="Ravel J."/>
            <person name="Rabinowicz P.D."/>
        </authorList>
    </citation>
    <scope>NUCLEOTIDE SEQUENCE [LARGE SCALE GENOMIC DNA]</scope>
    <source>
        <strain evidence="8">cv. Hale</strain>
    </source>
</reference>
<dbReference type="EMBL" id="EQ973814">
    <property type="protein sequence ID" value="EEF45215.1"/>
    <property type="molecule type" value="Genomic_DNA"/>
</dbReference>
<keyword evidence="8" id="KW-1185">Reference proteome</keyword>
<dbReference type="PANTHER" id="PTHR31232">
    <property type="match status" value="1"/>
</dbReference>
<gene>
    <name evidence="7" type="ORF">RCOM_0910760</name>
</gene>
<dbReference type="OMA" id="IYIRNTP"/>
<name>B9RTI3_RICCO</name>
<evidence type="ECO:0000256" key="2">
    <source>
        <dbReference type="ARBA" id="ARBA00005581"/>
    </source>
</evidence>
<evidence type="ECO:0000256" key="1">
    <source>
        <dbReference type="ARBA" id="ARBA00004613"/>
    </source>
</evidence>
<proteinExistence type="inferred from homology"/>
<keyword evidence="5 6" id="KW-0732">Signal</keyword>
<evidence type="ECO:0000256" key="6">
    <source>
        <dbReference type="RuleBase" id="RU367044"/>
    </source>
</evidence>
<dbReference type="AlphaFoldDB" id="B9RTI3"/>
<evidence type="ECO:0000313" key="7">
    <source>
        <dbReference type="EMBL" id="EEF45215.1"/>
    </source>
</evidence>
<dbReference type="InParanoid" id="B9RTI3"/>
<dbReference type="OrthoDB" id="843380at2759"/>
<feature type="chain" id="PRO_5025077681" description="S-protein homolog" evidence="6">
    <location>
        <begin position="23"/>
        <end position="143"/>
    </location>
</feature>
<keyword evidence="4 6" id="KW-0964">Secreted</keyword>
<comment type="subcellular location">
    <subcellularLocation>
        <location evidence="1 6">Secreted</location>
    </subcellularLocation>
</comment>
<protein>
    <recommendedName>
        <fullName evidence="6">S-protein homolog</fullName>
    </recommendedName>
</protein>
<dbReference type="Proteomes" id="UP000008311">
    <property type="component" value="Unassembled WGS sequence"/>
</dbReference>
<organism evidence="7 8">
    <name type="scientific">Ricinus communis</name>
    <name type="common">Castor bean</name>
    <dbReference type="NCBI Taxonomy" id="3988"/>
    <lineage>
        <taxon>Eukaryota</taxon>
        <taxon>Viridiplantae</taxon>
        <taxon>Streptophyta</taxon>
        <taxon>Embryophyta</taxon>
        <taxon>Tracheophyta</taxon>
        <taxon>Spermatophyta</taxon>
        <taxon>Magnoliopsida</taxon>
        <taxon>eudicotyledons</taxon>
        <taxon>Gunneridae</taxon>
        <taxon>Pentapetalae</taxon>
        <taxon>rosids</taxon>
        <taxon>fabids</taxon>
        <taxon>Malpighiales</taxon>
        <taxon>Euphorbiaceae</taxon>
        <taxon>Acalyphoideae</taxon>
        <taxon>Acalypheae</taxon>
        <taxon>Ricinus</taxon>
    </lineage>
</organism>
<evidence type="ECO:0000313" key="8">
    <source>
        <dbReference type="Proteomes" id="UP000008311"/>
    </source>
</evidence>
<feature type="signal peptide" evidence="6">
    <location>
        <begin position="1"/>
        <end position="22"/>
    </location>
</feature>
<evidence type="ECO:0000256" key="5">
    <source>
        <dbReference type="ARBA" id="ARBA00022729"/>
    </source>
</evidence>
<evidence type="ECO:0000256" key="4">
    <source>
        <dbReference type="ARBA" id="ARBA00022525"/>
    </source>
</evidence>
<keyword evidence="3 6" id="KW-0713">Self-incompatibility</keyword>
<evidence type="ECO:0000256" key="3">
    <source>
        <dbReference type="ARBA" id="ARBA00022471"/>
    </source>
</evidence>
<dbReference type="GO" id="GO:0060320">
    <property type="term" value="P:rejection of self pollen"/>
    <property type="evidence" value="ECO:0007669"/>
    <property type="project" value="UniProtKB-KW"/>
</dbReference>
<dbReference type="PANTHER" id="PTHR31232:SF146">
    <property type="entry name" value="S-PROTEIN HOMOLOG"/>
    <property type="match status" value="1"/>
</dbReference>
<comment type="similarity">
    <text evidence="2 6">Belongs to the plant self-incompatibility (S1) protein family.</text>
</comment>
<dbReference type="Pfam" id="PF05938">
    <property type="entry name" value="Self-incomp_S1"/>
    <property type="match status" value="1"/>
</dbReference>
<dbReference type="KEGG" id="rcu:8280208"/>
<sequence length="143" mass="17093">MRAVKSCVNVIVLLVLLILAMGRCCLGIGERYHVHIINDLTRHTLNVHCKSKDDDLGPHLLQLGEEFHFTFRVNFWGTTLFWCNFKWGKNHGGDYHIFWYRDDLLYDCGYEQKNCIWSARNSGMWLMNIPDGIQFYKRYDWQW</sequence>